<keyword evidence="8" id="KW-1185">Reference proteome</keyword>
<reference evidence="7 8" key="1">
    <citation type="submission" date="2020-08" db="EMBL/GenBank/DDBJ databases">
        <title>Aphidius gifuensis genome sequencing and assembly.</title>
        <authorList>
            <person name="Du Z."/>
        </authorList>
    </citation>
    <scope>NUCLEOTIDE SEQUENCE [LARGE SCALE GENOMIC DNA]</scope>
    <source>
        <strain evidence="7">YNYX2018</strain>
        <tissue evidence="7">Adults</tissue>
    </source>
</reference>
<evidence type="ECO:0000256" key="6">
    <source>
        <dbReference type="ARBA" id="ARBA00023295"/>
    </source>
</evidence>
<gene>
    <name evidence="7" type="ORF">HCN44_005248</name>
</gene>
<dbReference type="GO" id="GO:0042742">
    <property type="term" value="P:defense response to bacterium"/>
    <property type="evidence" value="ECO:0007669"/>
    <property type="project" value="UniProtKB-KW"/>
</dbReference>
<evidence type="ECO:0000256" key="1">
    <source>
        <dbReference type="ARBA" id="ARBA00000632"/>
    </source>
</evidence>
<dbReference type="InterPro" id="IPR008597">
    <property type="entry name" value="Invert_lysozyme"/>
</dbReference>
<evidence type="ECO:0000256" key="3">
    <source>
        <dbReference type="ARBA" id="ARBA00022529"/>
    </source>
</evidence>
<dbReference type="GO" id="GO:0031640">
    <property type="term" value="P:killing of cells of another organism"/>
    <property type="evidence" value="ECO:0007669"/>
    <property type="project" value="UniProtKB-KW"/>
</dbReference>
<name>A0A834Y1K1_APHGI</name>
<accession>A0A834Y1K1</accession>
<keyword evidence="4" id="KW-0081">Bacteriolytic enzyme</keyword>
<evidence type="ECO:0000313" key="8">
    <source>
        <dbReference type="Proteomes" id="UP000639338"/>
    </source>
</evidence>
<evidence type="ECO:0000313" key="7">
    <source>
        <dbReference type="EMBL" id="KAF7996971.1"/>
    </source>
</evidence>
<dbReference type="GO" id="GO:0003796">
    <property type="term" value="F:lysozyme activity"/>
    <property type="evidence" value="ECO:0007669"/>
    <property type="project" value="UniProtKB-EC"/>
</dbReference>
<protein>
    <recommendedName>
        <fullName evidence="2">lysozyme</fullName>
        <ecNumber evidence="2">3.2.1.17</ecNumber>
    </recommendedName>
</protein>
<comment type="caution">
    <text evidence="7">The sequence shown here is derived from an EMBL/GenBank/DDBJ whole genome shotgun (WGS) entry which is preliminary data.</text>
</comment>
<keyword evidence="3" id="KW-0929">Antimicrobial</keyword>
<organism evidence="7 8">
    <name type="scientific">Aphidius gifuensis</name>
    <name type="common">Parasitoid wasp</name>
    <dbReference type="NCBI Taxonomy" id="684658"/>
    <lineage>
        <taxon>Eukaryota</taxon>
        <taxon>Metazoa</taxon>
        <taxon>Ecdysozoa</taxon>
        <taxon>Arthropoda</taxon>
        <taxon>Hexapoda</taxon>
        <taxon>Insecta</taxon>
        <taxon>Pterygota</taxon>
        <taxon>Neoptera</taxon>
        <taxon>Endopterygota</taxon>
        <taxon>Hymenoptera</taxon>
        <taxon>Apocrita</taxon>
        <taxon>Ichneumonoidea</taxon>
        <taxon>Braconidae</taxon>
        <taxon>Aphidiinae</taxon>
        <taxon>Aphidius</taxon>
    </lineage>
</organism>
<comment type="catalytic activity">
    <reaction evidence="1">
        <text>Hydrolysis of (1-&gt;4)-beta-linkages between N-acetylmuramic acid and N-acetyl-D-glucosamine residues in a peptidoglycan and between N-acetyl-D-glucosamine residues in chitodextrins.</text>
        <dbReference type="EC" id="3.2.1.17"/>
    </reaction>
</comment>
<keyword evidence="6" id="KW-0326">Glycosidase</keyword>
<keyword evidence="5" id="KW-0378">Hydrolase</keyword>
<evidence type="ECO:0000256" key="4">
    <source>
        <dbReference type="ARBA" id="ARBA00022638"/>
    </source>
</evidence>
<dbReference type="Proteomes" id="UP000639338">
    <property type="component" value="Unassembled WGS sequence"/>
</dbReference>
<sequence>MNDKKFHEITNCNYDNPCGPFDIPWEYWADVGNFTIENTNNNIKKEDKKKCKSVKICISRIIETYMNDLSEVLKVNHVNYHCNDCQKYYKKFEFTCNNLQNSKYNMIYEKCSNNIKHGDEYFKRASQKVPTVG</sequence>
<dbReference type="EC" id="3.2.1.17" evidence="2"/>
<dbReference type="AlphaFoldDB" id="A0A834Y1K1"/>
<dbReference type="EMBL" id="JACMRX010000001">
    <property type="protein sequence ID" value="KAF7996971.1"/>
    <property type="molecule type" value="Genomic_DNA"/>
</dbReference>
<dbReference type="Pfam" id="PF05497">
    <property type="entry name" value="Destabilase"/>
    <property type="match status" value="1"/>
</dbReference>
<proteinExistence type="predicted"/>
<evidence type="ECO:0000256" key="2">
    <source>
        <dbReference type="ARBA" id="ARBA00012732"/>
    </source>
</evidence>
<evidence type="ECO:0000256" key="5">
    <source>
        <dbReference type="ARBA" id="ARBA00022801"/>
    </source>
</evidence>
<dbReference type="Gene3D" id="1.10.530.10">
    <property type="match status" value="1"/>
</dbReference>